<dbReference type="GO" id="GO:0016020">
    <property type="term" value="C:membrane"/>
    <property type="evidence" value="ECO:0007669"/>
    <property type="project" value="UniProtKB-SubCell"/>
</dbReference>
<dbReference type="HOGENOM" id="CLU_844821_0_0_1"/>
<evidence type="ECO:0000256" key="2">
    <source>
        <dbReference type="ARBA" id="ARBA00022692"/>
    </source>
</evidence>
<keyword evidence="9" id="KW-1185">Reference proteome</keyword>
<sequence length="329" mass="34302">MPASDPVHTRPDVPFRLAAPLTQSVSSGAFCYPGSGVGVSAAAAVGAASTVAEGRRLSHNGGGSTLLAAVVGFGVDIWTLSPGAIEKALLAFYIAEILYLVILTLARLSVLCLYLHLFAPLRTSCRGGDSRGEDGTGNVGLNMDAAPATSPSWGRCGFQIAALAIAVWLVIAGTVFLFLDVFQCWPVDTVWRFDFLSSSSPPSPRCLPVGTVACAAAACGIAQDAVILVLPLPELVQLWRRLPSAPAPVATATTAVMFSLSVVVLATSAVRLRFLVRFGRSANPTWDDTDSLVWSGVEVSATVVVASVPAIRAAVRQWWKRRGGGGPGE</sequence>
<feature type="transmembrane region" description="Helical" evidence="6">
    <location>
        <begin position="250"/>
        <end position="272"/>
    </location>
</feature>
<keyword evidence="3 6" id="KW-1133">Transmembrane helix</keyword>
<dbReference type="EMBL" id="GL629735">
    <property type="protein sequence ID" value="EFX06063.1"/>
    <property type="molecule type" value="Genomic_DNA"/>
</dbReference>
<dbReference type="PANTHER" id="PTHR33048:SF47">
    <property type="entry name" value="INTEGRAL MEMBRANE PROTEIN-RELATED"/>
    <property type="match status" value="1"/>
</dbReference>
<dbReference type="OrthoDB" id="2496787at2759"/>
<accession>F0XA87</accession>
<dbReference type="Proteomes" id="UP000007796">
    <property type="component" value="Unassembled WGS sequence"/>
</dbReference>
<keyword evidence="4 6" id="KW-0472">Membrane</keyword>
<gene>
    <name evidence="8" type="ORF">CMQ_4132</name>
</gene>
<dbReference type="GeneID" id="25977310"/>
<evidence type="ECO:0000256" key="6">
    <source>
        <dbReference type="SAM" id="Phobius"/>
    </source>
</evidence>
<evidence type="ECO:0000259" key="7">
    <source>
        <dbReference type="Pfam" id="PF20684"/>
    </source>
</evidence>
<dbReference type="AlphaFoldDB" id="F0XA87"/>
<organism evidence="9">
    <name type="scientific">Grosmannia clavigera (strain kw1407 / UAMH 11150)</name>
    <name type="common">Blue stain fungus</name>
    <name type="synonym">Graphiocladiella clavigera</name>
    <dbReference type="NCBI Taxonomy" id="655863"/>
    <lineage>
        <taxon>Eukaryota</taxon>
        <taxon>Fungi</taxon>
        <taxon>Dikarya</taxon>
        <taxon>Ascomycota</taxon>
        <taxon>Pezizomycotina</taxon>
        <taxon>Sordariomycetes</taxon>
        <taxon>Sordariomycetidae</taxon>
        <taxon>Ophiostomatales</taxon>
        <taxon>Ophiostomataceae</taxon>
        <taxon>Leptographium</taxon>
    </lineage>
</organism>
<dbReference type="InterPro" id="IPR052337">
    <property type="entry name" value="SAT4-like"/>
</dbReference>
<dbReference type="InParanoid" id="F0XA87"/>
<dbReference type="Pfam" id="PF20684">
    <property type="entry name" value="Fung_rhodopsin"/>
    <property type="match status" value="2"/>
</dbReference>
<feature type="transmembrane region" description="Helical" evidence="6">
    <location>
        <begin position="160"/>
        <end position="179"/>
    </location>
</feature>
<feature type="domain" description="Rhodopsin" evidence="7">
    <location>
        <begin position="65"/>
        <end position="122"/>
    </location>
</feature>
<evidence type="ECO:0000256" key="5">
    <source>
        <dbReference type="ARBA" id="ARBA00038359"/>
    </source>
</evidence>
<name>F0XA87_GROCL</name>
<evidence type="ECO:0000256" key="4">
    <source>
        <dbReference type="ARBA" id="ARBA00023136"/>
    </source>
</evidence>
<dbReference type="InterPro" id="IPR049326">
    <property type="entry name" value="Rhodopsin_dom_fungi"/>
</dbReference>
<dbReference type="eggNOG" id="ENOG502SM6F">
    <property type="taxonomic scope" value="Eukaryota"/>
</dbReference>
<comment type="similarity">
    <text evidence="5">Belongs to the SAT4 family.</text>
</comment>
<proteinExistence type="inferred from homology"/>
<evidence type="ECO:0000256" key="1">
    <source>
        <dbReference type="ARBA" id="ARBA00004141"/>
    </source>
</evidence>
<feature type="transmembrane region" description="Helical" evidence="6">
    <location>
        <begin position="65"/>
        <end position="85"/>
    </location>
</feature>
<evidence type="ECO:0000313" key="8">
    <source>
        <dbReference type="EMBL" id="EFX06063.1"/>
    </source>
</evidence>
<evidence type="ECO:0000313" key="9">
    <source>
        <dbReference type="Proteomes" id="UP000007796"/>
    </source>
</evidence>
<evidence type="ECO:0000256" key="3">
    <source>
        <dbReference type="ARBA" id="ARBA00022989"/>
    </source>
</evidence>
<comment type="subcellular location">
    <subcellularLocation>
        <location evidence="1">Membrane</location>
        <topology evidence="1">Multi-pass membrane protein</topology>
    </subcellularLocation>
</comment>
<reference evidence="8 9" key="1">
    <citation type="journal article" date="2011" name="Proc. Natl. Acad. Sci. U.S.A.">
        <title>Genome and transcriptome analyses of the mountain pine beetle-fungal symbiont Grosmannia clavigera, a lodgepole pine pathogen.</title>
        <authorList>
            <person name="DiGuistini S."/>
            <person name="Wang Y."/>
            <person name="Liao N.Y."/>
            <person name="Taylor G."/>
            <person name="Tanguay P."/>
            <person name="Feau N."/>
            <person name="Henrissat B."/>
            <person name="Chan S.K."/>
            <person name="Hesse-Orce U."/>
            <person name="Alamouti S.M."/>
            <person name="Tsui C.K.M."/>
            <person name="Docking R.T."/>
            <person name="Levasseur A."/>
            <person name="Haridas S."/>
            <person name="Robertson G."/>
            <person name="Birol I."/>
            <person name="Holt R.A."/>
            <person name="Marra M.A."/>
            <person name="Hamelin R.C."/>
            <person name="Hirst M."/>
            <person name="Jones S.J.M."/>
            <person name="Bohlmann J."/>
            <person name="Breuil C."/>
        </authorList>
    </citation>
    <scope>NUCLEOTIDE SEQUENCE [LARGE SCALE GENOMIC DNA]</scope>
    <source>
        <strain evidence="9">kw1407 / UAMH 11150</strain>
    </source>
</reference>
<protein>
    <recommendedName>
        <fullName evidence="7">Rhodopsin domain-containing protein</fullName>
    </recommendedName>
</protein>
<keyword evidence="2 6" id="KW-0812">Transmembrane</keyword>
<feature type="domain" description="Rhodopsin" evidence="7">
    <location>
        <begin position="158"/>
        <end position="316"/>
    </location>
</feature>
<feature type="transmembrane region" description="Helical" evidence="6">
    <location>
        <begin position="97"/>
        <end position="117"/>
    </location>
</feature>
<dbReference type="PANTHER" id="PTHR33048">
    <property type="entry name" value="PTH11-LIKE INTEGRAL MEMBRANE PROTEIN (AFU_ORTHOLOGUE AFUA_5G11245)"/>
    <property type="match status" value="1"/>
</dbReference>
<dbReference type="RefSeq" id="XP_014175545.1">
    <property type="nucleotide sequence ID" value="XM_014320070.1"/>
</dbReference>